<feature type="transmembrane region" description="Helical" evidence="1">
    <location>
        <begin position="224"/>
        <end position="246"/>
    </location>
</feature>
<organism evidence="2 3">
    <name type="scientific">Hermanssonia centrifuga</name>
    <dbReference type="NCBI Taxonomy" id="98765"/>
    <lineage>
        <taxon>Eukaryota</taxon>
        <taxon>Fungi</taxon>
        <taxon>Dikarya</taxon>
        <taxon>Basidiomycota</taxon>
        <taxon>Agaricomycotina</taxon>
        <taxon>Agaricomycetes</taxon>
        <taxon>Polyporales</taxon>
        <taxon>Meruliaceae</taxon>
        <taxon>Hermanssonia</taxon>
    </lineage>
</organism>
<keyword evidence="1" id="KW-0812">Transmembrane</keyword>
<evidence type="ECO:0000256" key="1">
    <source>
        <dbReference type="SAM" id="Phobius"/>
    </source>
</evidence>
<feature type="transmembrane region" description="Helical" evidence="1">
    <location>
        <begin position="12"/>
        <end position="35"/>
    </location>
</feature>
<reference evidence="2 3" key="1">
    <citation type="submission" date="2019-02" db="EMBL/GenBank/DDBJ databases">
        <title>Genome sequencing of the rare red list fungi Phlebia centrifuga.</title>
        <authorList>
            <person name="Buettner E."/>
            <person name="Kellner H."/>
        </authorList>
    </citation>
    <scope>NUCLEOTIDE SEQUENCE [LARGE SCALE GENOMIC DNA]</scope>
    <source>
        <strain evidence="2 3">DSM 108282</strain>
    </source>
</reference>
<dbReference type="Proteomes" id="UP000309038">
    <property type="component" value="Unassembled WGS sequence"/>
</dbReference>
<evidence type="ECO:0000313" key="2">
    <source>
        <dbReference type="EMBL" id="THG93988.1"/>
    </source>
</evidence>
<keyword evidence="1" id="KW-1133">Transmembrane helix</keyword>
<feature type="transmembrane region" description="Helical" evidence="1">
    <location>
        <begin position="197"/>
        <end position="218"/>
    </location>
</feature>
<protein>
    <submittedName>
        <fullName evidence="2">Uncharacterized protein</fullName>
    </submittedName>
</protein>
<proteinExistence type="predicted"/>
<dbReference type="EMBL" id="SGPJ01000525">
    <property type="protein sequence ID" value="THG93988.1"/>
    <property type="molecule type" value="Genomic_DNA"/>
</dbReference>
<evidence type="ECO:0000313" key="3">
    <source>
        <dbReference type="Proteomes" id="UP000309038"/>
    </source>
</evidence>
<feature type="transmembrane region" description="Helical" evidence="1">
    <location>
        <begin position="47"/>
        <end position="68"/>
    </location>
</feature>
<dbReference type="AlphaFoldDB" id="A0A4S4K803"/>
<keyword evidence="1" id="KW-0472">Membrane</keyword>
<comment type="caution">
    <text evidence="2">The sequence shown here is derived from an EMBL/GenBank/DDBJ whole genome shotgun (WGS) entry which is preliminary data.</text>
</comment>
<keyword evidence="3" id="KW-1185">Reference proteome</keyword>
<feature type="transmembrane region" description="Helical" evidence="1">
    <location>
        <begin position="168"/>
        <end position="185"/>
    </location>
</feature>
<name>A0A4S4K803_9APHY</name>
<accession>A0A4S4K803</accession>
<sequence length="318" mass="35339">MSFPVAEAQVVALFMESIAYGVYVVTLGIACRVLFFDNQGMKKRVNWSMVVVVALMAIFSTLDVSLGLRHNLDAFIFYKGPGGPDAEFDNISYWVNVMKTVDTQMMSLIGDGMLIYRCFVIFSHKWLIIAFPLLMWLANVACSVMIIFITATLRQDTTISQQRLLKPFLYSFFIITIALNLLTTTQRGLPRSRLEKVIRIIIESGMLYTLFVIMTFICELAGSNAIYGVSDVLVVVVGISFNLIIIRVDSSNNVPNSSYIESGVPSYPLRLVRASKAPTSPGGRGVEVMISRDIDRDIAESDKHGSIKAESRDAWGAV</sequence>
<feature type="transmembrane region" description="Helical" evidence="1">
    <location>
        <begin position="126"/>
        <end position="148"/>
    </location>
</feature>
<gene>
    <name evidence="2" type="ORF">EW026_g7390</name>
</gene>